<feature type="region of interest" description="Disordered" evidence="1">
    <location>
        <begin position="1"/>
        <end position="38"/>
    </location>
</feature>
<dbReference type="AlphaFoldDB" id="A0A6B2LPW4"/>
<feature type="compositionally biased region" description="Low complexity" evidence="1">
    <location>
        <begin position="1"/>
        <end position="23"/>
    </location>
</feature>
<protein>
    <submittedName>
        <fullName evidence="2">Uncharacterized protein</fullName>
    </submittedName>
</protein>
<name>A0A6B2LPW4_9EUKA</name>
<reference evidence="2" key="1">
    <citation type="journal article" date="2020" name="J. Eukaryot. Microbiol.">
        <title>De novo Sequencing, Assembly and Annotation of the Transcriptome for the Free-Living Testate Amoeba Arcella intermedia.</title>
        <authorList>
            <person name="Ribeiro G.M."/>
            <person name="Porfirio-Sousa A.L."/>
            <person name="Maurer-Alcala X.X."/>
            <person name="Katz L.A."/>
            <person name="Lahr D.J.G."/>
        </authorList>
    </citation>
    <scope>NUCLEOTIDE SEQUENCE</scope>
</reference>
<evidence type="ECO:0000313" key="2">
    <source>
        <dbReference type="EMBL" id="NDV39053.1"/>
    </source>
</evidence>
<sequence>MATSPSSSTTSLPPSTSSPLPSSRGGQATPSPPSSGSPCLLCTNSQVLAPLGPPPGRSPGQPLVCVSGVCARALCGSGEGEVLL</sequence>
<accession>A0A6B2LPW4</accession>
<evidence type="ECO:0000256" key="1">
    <source>
        <dbReference type="SAM" id="MobiDB-lite"/>
    </source>
</evidence>
<organism evidence="2">
    <name type="scientific">Arcella intermedia</name>
    <dbReference type="NCBI Taxonomy" id="1963864"/>
    <lineage>
        <taxon>Eukaryota</taxon>
        <taxon>Amoebozoa</taxon>
        <taxon>Tubulinea</taxon>
        <taxon>Elardia</taxon>
        <taxon>Arcellinida</taxon>
        <taxon>Sphaerothecina</taxon>
        <taxon>Arcellidae</taxon>
        <taxon>Arcella</taxon>
    </lineage>
</organism>
<dbReference type="EMBL" id="GIBP01010084">
    <property type="protein sequence ID" value="NDV39053.1"/>
    <property type="molecule type" value="Transcribed_RNA"/>
</dbReference>
<proteinExistence type="predicted"/>